<dbReference type="PROSITE" id="PS51318">
    <property type="entry name" value="TAT"/>
    <property type="match status" value="1"/>
</dbReference>
<organism evidence="3 4">
    <name type="scientific">Plantactinospora sonchi</name>
    <dbReference type="NCBI Taxonomy" id="1544735"/>
    <lineage>
        <taxon>Bacteria</taxon>
        <taxon>Bacillati</taxon>
        <taxon>Actinomycetota</taxon>
        <taxon>Actinomycetes</taxon>
        <taxon>Micromonosporales</taxon>
        <taxon>Micromonosporaceae</taxon>
        <taxon>Plantactinospora</taxon>
    </lineage>
</organism>
<comment type="caution">
    <text evidence="3">The sequence shown here is derived from an EMBL/GenBank/DDBJ whole genome shotgun (WGS) entry which is preliminary data.</text>
</comment>
<keyword evidence="1" id="KW-1133">Transmembrane helix</keyword>
<dbReference type="Proteomes" id="UP001332243">
    <property type="component" value="Unassembled WGS sequence"/>
</dbReference>
<keyword evidence="2" id="KW-0732">Signal</keyword>
<feature type="chain" id="PRO_5046283724" evidence="2">
    <location>
        <begin position="30"/>
        <end position="509"/>
    </location>
</feature>
<dbReference type="NCBIfam" id="TIGR01167">
    <property type="entry name" value="LPXTG_anchor"/>
    <property type="match status" value="1"/>
</dbReference>
<keyword evidence="4" id="KW-1185">Reference proteome</keyword>
<feature type="transmembrane region" description="Helical" evidence="1">
    <location>
        <begin position="481"/>
        <end position="500"/>
    </location>
</feature>
<keyword evidence="1" id="KW-0812">Transmembrane</keyword>
<proteinExistence type="predicted"/>
<dbReference type="EMBL" id="JAZGQK010000006">
    <property type="protein sequence ID" value="MEE6258299.1"/>
    <property type="molecule type" value="Genomic_DNA"/>
</dbReference>
<evidence type="ECO:0000256" key="1">
    <source>
        <dbReference type="SAM" id="Phobius"/>
    </source>
</evidence>
<evidence type="ECO:0000313" key="4">
    <source>
        <dbReference type="Proteomes" id="UP001332243"/>
    </source>
</evidence>
<dbReference type="InterPro" id="IPR006311">
    <property type="entry name" value="TAT_signal"/>
</dbReference>
<name>A0ABU7RP58_9ACTN</name>
<protein>
    <submittedName>
        <fullName evidence="3">LPXTG cell wall anchor domain-containing protein</fullName>
    </submittedName>
</protein>
<evidence type="ECO:0000313" key="3">
    <source>
        <dbReference type="EMBL" id="MEE6258299.1"/>
    </source>
</evidence>
<feature type="signal peptide" evidence="2">
    <location>
        <begin position="1"/>
        <end position="29"/>
    </location>
</feature>
<gene>
    <name evidence="3" type="ORF">V1633_07305</name>
</gene>
<sequence>MPIINTRRVLAGLGVAGALVAAAPSPAQAADLELDVYFPDTVVALDHPPGTVAAPILFASEEDVVYGARLTYDLSDLTGKVTVTETGVADWCEAEGTKLVCTPPGSITVDPWGSYYGHQLLFHAADGAALGDEGTLKVTFEAQGSTPVSHEATITVGEGVDLVAGDDVTVMAEPGARFAPQALVTNASGNTVKGTALVFQSDYAVSAADRFSNCYYDDDTLLACVFDNEIEAGLSYGVEVPLMLRADTEAPGNAYSSMTWLTRDEFEEFRAEARTKGATGGGKELELRQMSRATARAPQIDTNPLNNSNGVQITVTGKNAVDLAAIGDSVTGAQGDEVKVTVGVDNPGPATADASRSGIGVTNLRFTLPTGTSAVAVPNDCVGRKGDDWGQHGKPHGSLYRCDTVELLKSGERQTFEFTLRIDEVVANATGKVEINYPCECEGRDSDADKSNDTAKILVNATEGGGGAGEGLPVTGTATGLIAAGGAALLAAGVVGFVLARRRRTRFVA</sequence>
<keyword evidence="1" id="KW-0472">Membrane</keyword>
<dbReference type="RefSeq" id="WP_331213421.1">
    <property type="nucleotide sequence ID" value="NZ_JAZGQK010000006.1"/>
</dbReference>
<evidence type="ECO:0000256" key="2">
    <source>
        <dbReference type="SAM" id="SignalP"/>
    </source>
</evidence>
<accession>A0ABU7RP58</accession>
<reference evidence="3 4" key="1">
    <citation type="submission" date="2024-01" db="EMBL/GenBank/DDBJ databases">
        <title>Genome insights into Plantactinospora sonchi sp. nov.</title>
        <authorList>
            <person name="Wang L."/>
        </authorList>
    </citation>
    <scope>NUCLEOTIDE SEQUENCE [LARGE SCALE GENOMIC DNA]</scope>
    <source>
        <strain evidence="3 4">NEAU-QY2</strain>
    </source>
</reference>